<evidence type="ECO:0008006" key="3">
    <source>
        <dbReference type="Google" id="ProtNLM"/>
    </source>
</evidence>
<evidence type="ECO:0000313" key="2">
    <source>
        <dbReference type="Proteomes" id="UP001248067"/>
    </source>
</evidence>
<protein>
    <recommendedName>
        <fullName evidence="3">GAF domain-containing protein</fullName>
    </recommendedName>
</protein>
<keyword evidence="2" id="KW-1185">Reference proteome</keyword>
<dbReference type="RefSeq" id="WP_012431345.1">
    <property type="nucleotide sequence ID" value="NZ_CADFDQ010000009.1"/>
</dbReference>
<name>A0ABU2E1F8_9BURK</name>
<organism evidence="1 2">
    <name type="scientific">Burkholderia pseudomultivorans</name>
    <dbReference type="NCBI Taxonomy" id="1207504"/>
    <lineage>
        <taxon>Bacteria</taxon>
        <taxon>Pseudomonadati</taxon>
        <taxon>Pseudomonadota</taxon>
        <taxon>Betaproteobacteria</taxon>
        <taxon>Burkholderiales</taxon>
        <taxon>Burkholderiaceae</taxon>
        <taxon>Burkholderia</taxon>
        <taxon>Burkholderia cepacia complex</taxon>
    </lineage>
</organism>
<dbReference type="SUPFAM" id="SSF55781">
    <property type="entry name" value="GAF domain-like"/>
    <property type="match status" value="1"/>
</dbReference>
<dbReference type="EMBL" id="VJSY01000013">
    <property type="protein sequence ID" value="MDR8753697.1"/>
    <property type="molecule type" value="Genomic_DNA"/>
</dbReference>
<accession>A0ABU2E1F8</accession>
<dbReference type="Proteomes" id="UP001248067">
    <property type="component" value="Unassembled WGS sequence"/>
</dbReference>
<gene>
    <name evidence="1" type="ORF">FEQ00_02112</name>
</gene>
<reference evidence="1 2" key="1">
    <citation type="submission" date="2019-06" db="EMBL/GenBank/DDBJ databases">
        <title>Evolution of Burkholderia multivorans in the lungs of Cystic Fibrosis patients.</title>
        <authorList>
            <person name="Moreira L.M."/>
        </authorList>
    </citation>
    <scope>NUCLEOTIDE SEQUENCE [LARGE SCALE GENOMIC DNA]</scope>
    <source>
        <strain evidence="1 2">VC13239</strain>
    </source>
</reference>
<evidence type="ECO:0000313" key="1">
    <source>
        <dbReference type="EMBL" id="MDR8753697.1"/>
    </source>
</evidence>
<comment type="caution">
    <text evidence="1">The sequence shown here is derived from an EMBL/GenBank/DDBJ whole genome shotgun (WGS) entry which is preliminary data.</text>
</comment>
<sequence length="219" mass="24117">MKSSEHRREERETRTAGSTVLQSAIFVPEEAELLVAEALGAKQCIVSTSADERIAEVCAGHVASFGEIHASAKTAIVEYCESRHRMFSVLTLRGKFAGFVQVSGPQGRPQFTNHDLNVLRILSIFIGKVVEADRLQKLSVSPFAQIALRQSTDQTIGDIVTQSIENPGQVSKILAKSFYREMTRAGFDFSQIIGAATEIISELADNVRKHSDRQRRRGG</sequence>
<proteinExistence type="predicted"/>